<evidence type="ECO:0000256" key="1">
    <source>
        <dbReference type="ARBA" id="ARBA00004459"/>
    </source>
</evidence>
<keyword evidence="12 13" id="KW-0449">Lipoprotein</keyword>
<evidence type="ECO:0000256" key="5">
    <source>
        <dbReference type="ARBA" id="ARBA00022448"/>
    </source>
</evidence>
<name>A0ABS7ZPI4_9GAMM</name>
<reference evidence="15 16" key="1">
    <citation type="submission" date="2020-12" db="EMBL/GenBank/DDBJ databases">
        <title>Novel Thalassolituus-related marine hydrocarbonoclastic bacteria mediated algae-derived hydrocarbons mineralization in twilight zone of the northern South China Sea.</title>
        <authorList>
            <person name="Dong C."/>
        </authorList>
    </citation>
    <scope>NUCLEOTIDE SEQUENCE [LARGE SCALE GENOMIC DNA]</scope>
    <source>
        <strain evidence="15 16">IMCC1826</strain>
    </source>
</reference>
<sequence>MKTNLIQGLLLAALLLLGGCASLTPSGGQHSLQNQLSDLDNWQVRGKLSVVTPDDSMTGYLTWEQEKRHYDLFISGPFGAGASRLSGNHKQAELTLPGWDKARTARSPEALMLQYMGWNFPVSDIRYWVKGQPSPAGKPAAEFDEHGLLSRLQQHGWDIRYSRYQQHNGYWLPGLIKISGYDFRFVFSIKEWTLNG</sequence>
<keyword evidence="8 13" id="KW-0472">Membrane</keyword>
<evidence type="ECO:0000256" key="3">
    <source>
        <dbReference type="ARBA" id="ARBA00011245"/>
    </source>
</evidence>
<keyword evidence="9 13" id="KW-0564">Palmitate</keyword>
<evidence type="ECO:0000313" key="15">
    <source>
        <dbReference type="EMBL" id="MCA6063595.1"/>
    </source>
</evidence>
<evidence type="ECO:0000256" key="12">
    <source>
        <dbReference type="ARBA" id="ARBA00023288"/>
    </source>
</evidence>
<dbReference type="InterPro" id="IPR029046">
    <property type="entry name" value="LolA/LolB/LppX"/>
</dbReference>
<evidence type="ECO:0000256" key="13">
    <source>
        <dbReference type="HAMAP-Rule" id="MF_00233"/>
    </source>
</evidence>
<accession>A0ABS7ZPI4</accession>
<dbReference type="Proteomes" id="UP000714380">
    <property type="component" value="Unassembled WGS sequence"/>
</dbReference>
<evidence type="ECO:0000256" key="9">
    <source>
        <dbReference type="ARBA" id="ARBA00023139"/>
    </source>
</evidence>
<keyword evidence="10 13" id="KW-0143">Chaperone</keyword>
<dbReference type="EMBL" id="JAEDAH010000042">
    <property type="protein sequence ID" value="MCA6063595.1"/>
    <property type="molecule type" value="Genomic_DNA"/>
</dbReference>
<dbReference type="HAMAP" id="MF_00233">
    <property type="entry name" value="LolB"/>
    <property type="match status" value="1"/>
</dbReference>
<keyword evidence="6 13" id="KW-0732">Signal</keyword>
<evidence type="ECO:0000256" key="2">
    <source>
        <dbReference type="ARBA" id="ARBA00009696"/>
    </source>
</evidence>
<gene>
    <name evidence="13 15" type="primary">lolB</name>
    <name evidence="15" type="ORF">I9W95_08235</name>
</gene>
<dbReference type="Pfam" id="PF03550">
    <property type="entry name" value="LolB"/>
    <property type="match status" value="1"/>
</dbReference>
<evidence type="ECO:0000256" key="10">
    <source>
        <dbReference type="ARBA" id="ARBA00023186"/>
    </source>
</evidence>
<keyword evidence="5 13" id="KW-0813">Transport</keyword>
<dbReference type="Gene3D" id="2.50.20.10">
    <property type="entry name" value="Lipoprotein localisation LolA/LolB/LppX"/>
    <property type="match status" value="1"/>
</dbReference>
<dbReference type="CDD" id="cd16326">
    <property type="entry name" value="LolB"/>
    <property type="match status" value="1"/>
</dbReference>
<comment type="subcellular location">
    <subcellularLocation>
        <location evidence="1 13">Cell outer membrane</location>
        <topology evidence="1 13">Lipid-anchor</topology>
    </subcellularLocation>
</comment>
<evidence type="ECO:0000256" key="7">
    <source>
        <dbReference type="ARBA" id="ARBA00022927"/>
    </source>
</evidence>
<evidence type="ECO:0000256" key="4">
    <source>
        <dbReference type="ARBA" id="ARBA00016202"/>
    </source>
</evidence>
<dbReference type="PROSITE" id="PS51257">
    <property type="entry name" value="PROKAR_LIPOPROTEIN"/>
    <property type="match status" value="1"/>
</dbReference>
<proteinExistence type="inferred from homology"/>
<evidence type="ECO:0000256" key="14">
    <source>
        <dbReference type="SAM" id="SignalP"/>
    </source>
</evidence>
<evidence type="ECO:0000256" key="11">
    <source>
        <dbReference type="ARBA" id="ARBA00023237"/>
    </source>
</evidence>
<feature type="chain" id="PRO_5045921017" description="Outer-membrane lipoprotein LolB" evidence="14">
    <location>
        <begin position="24"/>
        <end position="196"/>
    </location>
</feature>
<feature type="signal peptide" evidence="14">
    <location>
        <begin position="1"/>
        <end position="23"/>
    </location>
</feature>
<evidence type="ECO:0000256" key="8">
    <source>
        <dbReference type="ARBA" id="ARBA00023136"/>
    </source>
</evidence>
<comment type="function">
    <text evidence="13">Plays a critical role in the incorporation of lipoproteins in the outer membrane after they are released by the LolA protein.</text>
</comment>
<comment type="subunit">
    <text evidence="3 13">Monomer.</text>
</comment>
<evidence type="ECO:0000256" key="6">
    <source>
        <dbReference type="ARBA" id="ARBA00022729"/>
    </source>
</evidence>
<keyword evidence="11 13" id="KW-0998">Cell outer membrane</keyword>
<evidence type="ECO:0000313" key="16">
    <source>
        <dbReference type="Proteomes" id="UP000714380"/>
    </source>
</evidence>
<keyword evidence="16" id="KW-1185">Reference proteome</keyword>
<dbReference type="SUPFAM" id="SSF89392">
    <property type="entry name" value="Prokaryotic lipoproteins and lipoprotein localization factors"/>
    <property type="match status" value="1"/>
</dbReference>
<dbReference type="InterPro" id="IPR004565">
    <property type="entry name" value="OM_lipoprot_LolB"/>
</dbReference>
<dbReference type="RefSeq" id="WP_225673749.1">
    <property type="nucleotide sequence ID" value="NZ_JAEDAH010000042.1"/>
</dbReference>
<protein>
    <recommendedName>
        <fullName evidence="4 13">Outer-membrane lipoprotein LolB</fullName>
    </recommendedName>
</protein>
<comment type="similarity">
    <text evidence="2 13">Belongs to the LolB family.</text>
</comment>
<comment type="caution">
    <text evidence="15">The sequence shown here is derived from an EMBL/GenBank/DDBJ whole genome shotgun (WGS) entry which is preliminary data.</text>
</comment>
<dbReference type="NCBIfam" id="TIGR00548">
    <property type="entry name" value="lolB"/>
    <property type="match status" value="1"/>
</dbReference>
<keyword evidence="7 13" id="KW-0653">Protein transport</keyword>
<organism evidence="15 16">
    <name type="scientific">Thalassolituus marinus</name>
    <dbReference type="NCBI Taxonomy" id="671053"/>
    <lineage>
        <taxon>Bacteria</taxon>
        <taxon>Pseudomonadati</taxon>
        <taxon>Pseudomonadota</taxon>
        <taxon>Gammaproteobacteria</taxon>
        <taxon>Oceanospirillales</taxon>
        <taxon>Oceanospirillaceae</taxon>
        <taxon>Thalassolituus</taxon>
    </lineage>
</organism>